<reference evidence="3 4" key="1">
    <citation type="journal article" date="2015" name="Genome Biol.">
        <title>Comparative genomics of Steinernema reveals deeply conserved gene regulatory networks.</title>
        <authorList>
            <person name="Dillman A.R."/>
            <person name="Macchietto M."/>
            <person name="Porter C.F."/>
            <person name="Rogers A."/>
            <person name="Williams B."/>
            <person name="Antoshechkin I."/>
            <person name="Lee M.M."/>
            <person name="Goodwin Z."/>
            <person name="Lu X."/>
            <person name="Lewis E.E."/>
            <person name="Goodrich-Blair H."/>
            <person name="Stock S.P."/>
            <person name="Adams B.J."/>
            <person name="Sternberg P.W."/>
            <person name="Mortazavi A."/>
        </authorList>
    </citation>
    <scope>NUCLEOTIDE SEQUENCE [LARGE SCALE GENOMIC DNA]</scope>
    <source>
        <strain evidence="3 4">ALL</strain>
    </source>
</reference>
<comment type="caution">
    <text evidence="3">The sequence shown here is derived from an EMBL/GenBank/DDBJ whole genome shotgun (WGS) entry which is preliminary data.</text>
</comment>
<dbReference type="AlphaFoldDB" id="A0A4U5NI13"/>
<evidence type="ECO:0000313" key="4">
    <source>
        <dbReference type="Proteomes" id="UP000298663"/>
    </source>
</evidence>
<dbReference type="PANTHER" id="PTHR21523:SF38">
    <property type="entry name" value="MLT-TEN (MLT-10) RELATED"/>
    <property type="match status" value="1"/>
</dbReference>
<dbReference type="Proteomes" id="UP000298663">
    <property type="component" value="Unassembled WGS sequence"/>
</dbReference>
<reference evidence="3 4" key="2">
    <citation type="journal article" date="2019" name="G3 (Bethesda)">
        <title>Hybrid Assembly of the Genome of the Entomopathogenic Nematode Steinernema carpocapsae Identifies the X-Chromosome.</title>
        <authorList>
            <person name="Serra L."/>
            <person name="Macchietto M."/>
            <person name="Macias-Munoz A."/>
            <person name="McGill C.J."/>
            <person name="Rodriguez I.M."/>
            <person name="Rodriguez B."/>
            <person name="Murad R."/>
            <person name="Mortazavi A."/>
        </authorList>
    </citation>
    <scope>NUCLEOTIDE SEQUENCE [LARGE SCALE GENOMIC DNA]</scope>
    <source>
        <strain evidence="3 4">ALL</strain>
    </source>
</reference>
<sequence length="687" mass="78852">MRWTESALLVWLILSYAFCDSDKAKLYELDFEKLGHYYHRATVMAFFKAKARTLLKKSSKIEQIVFLECAKDALTASKYAKCIVPLLDERDRQNSNMELSQESLDNVSIVPQMSLSHPPPDNRPLPAREAYEIRNYPLFTNVTNMRLDNFGAISGLDGRRRHTIRSQKRVWRTDEVPKTALDSSYPAKTEPLIAISAEKRKKRKTREAKSQNLRNLQTVRRYYEMSSACSKYLSRISNENDSLYKQMRMPVKFFNGSKMSIMSPKLLSILPTQQKPNLLSPSLLSFQKDGLLSLPEILQAVSGDKNDADDLLDFILEISGASQTLENLVNKMEPEIKQMENEIYPRIQEMQRIDRVWHRVSQTYNPKQKQQIKDQGYAFLEADQLALLYSSPIIPKTSLDLNAYSQMSDREKENRIENDIRHLAALDRKDTDAKQWPPMYRNAFNDFRRFKRQEPGHPNPAGPPPREETSLEPGHDIREDDLNEHYFDTLKPFWFSPLIGRGAALEVVTLSPHAFVAEIMFPEALTWHTLVPRAFIASVLSPNALVGRLLSPSAFRTEVLSPRALTPFILSPEAFMIDILSPKFLEARVLSPEVLVVKVLSPNILNPFVGSPEAVGVLVLSPTILSPKFRSEGSMMVEILSGDVEEEEEKSKEKEKEEKKSKEEEKENEERIHENNSRRSQYQIFQG</sequence>
<keyword evidence="4" id="KW-1185">Reference proteome</keyword>
<evidence type="ECO:0000256" key="1">
    <source>
        <dbReference type="SAM" id="MobiDB-lite"/>
    </source>
</evidence>
<feature type="compositionally biased region" description="Basic and acidic residues" evidence="1">
    <location>
        <begin position="465"/>
        <end position="476"/>
    </location>
</feature>
<feature type="chain" id="PRO_5020708289" evidence="2">
    <location>
        <begin position="20"/>
        <end position="687"/>
    </location>
</feature>
<feature type="compositionally biased region" description="Polar residues" evidence="1">
    <location>
        <begin position="678"/>
        <end position="687"/>
    </location>
</feature>
<dbReference type="InterPro" id="IPR006954">
    <property type="entry name" value="Mlt-10-like"/>
</dbReference>
<evidence type="ECO:0000313" key="3">
    <source>
        <dbReference type="EMBL" id="TKR82382.1"/>
    </source>
</evidence>
<evidence type="ECO:0000256" key="2">
    <source>
        <dbReference type="SAM" id="SignalP"/>
    </source>
</evidence>
<feature type="compositionally biased region" description="Basic and acidic residues" evidence="1">
    <location>
        <begin position="649"/>
        <end position="677"/>
    </location>
</feature>
<dbReference type="OrthoDB" id="5870064at2759"/>
<dbReference type="EMBL" id="AZBU02000004">
    <property type="protein sequence ID" value="TKR82382.1"/>
    <property type="molecule type" value="Genomic_DNA"/>
</dbReference>
<feature type="signal peptide" evidence="2">
    <location>
        <begin position="1"/>
        <end position="19"/>
    </location>
</feature>
<keyword evidence="2" id="KW-0732">Signal</keyword>
<feature type="region of interest" description="Disordered" evidence="1">
    <location>
        <begin position="451"/>
        <end position="476"/>
    </location>
</feature>
<dbReference type="PANTHER" id="PTHR21523">
    <property type="match status" value="1"/>
</dbReference>
<dbReference type="STRING" id="34508.A0A4U5NI13"/>
<proteinExistence type="predicted"/>
<feature type="region of interest" description="Disordered" evidence="1">
    <location>
        <begin position="640"/>
        <end position="687"/>
    </location>
</feature>
<gene>
    <name evidence="3" type="ORF">L596_016118</name>
</gene>
<dbReference type="Pfam" id="PF04870">
    <property type="entry name" value="Moulting_cycle"/>
    <property type="match status" value="1"/>
</dbReference>
<organism evidence="3 4">
    <name type="scientific">Steinernema carpocapsae</name>
    <name type="common">Entomopathogenic nematode</name>
    <dbReference type="NCBI Taxonomy" id="34508"/>
    <lineage>
        <taxon>Eukaryota</taxon>
        <taxon>Metazoa</taxon>
        <taxon>Ecdysozoa</taxon>
        <taxon>Nematoda</taxon>
        <taxon>Chromadorea</taxon>
        <taxon>Rhabditida</taxon>
        <taxon>Tylenchina</taxon>
        <taxon>Panagrolaimomorpha</taxon>
        <taxon>Strongyloidoidea</taxon>
        <taxon>Steinernematidae</taxon>
        <taxon>Steinernema</taxon>
    </lineage>
</organism>
<protein>
    <submittedName>
        <fullName evidence="3">Uncharacterized protein</fullName>
    </submittedName>
</protein>
<name>A0A4U5NI13_STECR</name>
<accession>A0A4U5NI13</accession>